<reference evidence="1" key="1">
    <citation type="submission" date="2018-05" db="EMBL/GenBank/DDBJ databases">
        <authorList>
            <person name="Lanie J.A."/>
            <person name="Ng W.-L."/>
            <person name="Kazmierczak K.M."/>
            <person name="Andrzejewski T.M."/>
            <person name="Davidsen T.M."/>
            <person name="Wayne K.J."/>
            <person name="Tettelin H."/>
            <person name="Glass J.I."/>
            <person name="Rusch D."/>
            <person name="Podicherti R."/>
            <person name="Tsui H.-C.T."/>
            <person name="Winkler M.E."/>
        </authorList>
    </citation>
    <scope>NUCLEOTIDE SEQUENCE</scope>
</reference>
<organism evidence="1">
    <name type="scientific">marine metagenome</name>
    <dbReference type="NCBI Taxonomy" id="408172"/>
    <lineage>
        <taxon>unclassified sequences</taxon>
        <taxon>metagenomes</taxon>
        <taxon>ecological metagenomes</taxon>
    </lineage>
</organism>
<accession>A0A382ING7</accession>
<gene>
    <name evidence="1" type="ORF">METZ01_LOCUS254168</name>
</gene>
<proteinExistence type="predicted"/>
<protein>
    <submittedName>
        <fullName evidence="1">Uncharacterized protein</fullName>
    </submittedName>
</protein>
<dbReference type="AlphaFoldDB" id="A0A382ING7"/>
<dbReference type="EMBL" id="UINC01068580">
    <property type="protein sequence ID" value="SVC01314.1"/>
    <property type="molecule type" value="Genomic_DNA"/>
</dbReference>
<name>A0A382ING7_9ZZZZ</name>
<evidence type="ECO:0000313" key="1">
    <source>
        <dbReference type="EMBL" id="SVC01314.1"/>
    </source>
</evidence>
<sequence>MIGEYIELIFSDLIILCIYLVNNKLTPTYIHNVAI</sequence>